<organism evidence="3 4">
    <name type="scientific">Botryobasidium botryosum (strain FD-172 SS1)</name>
    <dbReference type="NCBI Taxonomy" id="930990"/>
    <lineage>
        <taxon>Eukaryota</taxon>
        <taxon>Fungi</taxon>
        <taxon>Dikarya</taxon>
        <taxon>Basidiomycota</taxon>
        <taxon>Agaricomycotina</taxon>
        <taxon>Agaricomycetes</taxon>
        <taxon>Cantharellales</taxon>
        <taxon>Botryobasidiaceae</taxon>
        <taxon>Botryobasidium</taxon>
    </lineage>
</organism>
<dbReference type="AlphaFoldDB" id="A0A067M4Q1"/>
<sequence>MFPNTLRALIYSGLAALLTQPGPIQAAAITKTSKRGIAWADPGHPGDLALFNHTSKISWVYNWAPTPDNCLKTSGLTFVPMQWNDAGIASLASSVKSQKAKVVLGFNEPDYVEQSNMNATDAAALWKEYIQPLGNSSVRLGAPAVTNAPGGVVWLRDFFKACTGCKFDFIPIHWYGEGIGNFYDYVWSIYGEFGHPVWITEFASTSTNDTVVADFMSQTIRYLDTLDWVEKYAWFGVFRDDGQMHYNMLDTSGKLNQLGEIYLA</sequence>
<evidence type="ECO:0000259" key="2">
    <source>
        <dbReference type="Pfam" id="PF11790"/>
    </source>
</evidence>
<evidence type="ECO:0000313" key="4">
    <source>
        <dbReference type="Proteomes" id="UP000027195"/>
    </source>
</evidence>
<dbReference type="Pfam" id="PF11790">
    <property type="entry name" value="Glyco_hydro_cc"/>
    <property type="match status" value="1"/>
</dbReference>
<dbReference type="GO" id="GO:0071966">
    <property type="term" value="P:fungal-type cell wall polysaccharide metabolic process"/>
    <property type="evidence" value="ECO:0007669"/>
    <property type="project" value="TreeGrafter"/>
</dbReference>
<proteinExistence type="predicted"/>
<accession>A0A067M4Q1</accession>
<dbReference type="GO" id="GO:0009277">
    <property type="term" value="C:fungal-type cell wall"/>
    <property type="evidence" value="ECO:0007669"/>
    <property type="project" value="TreeGrafter"/>
</dbReference>
<evidence type="ECO:0000256" key="1">
    <source>
        <dbReference type="SAM" id="SignalP"/>
    </source>
</evidence>
<dbReference type="EMBL" id="KL198064">
    <property type="protein sequence ID" value="KDQ10748.1"/>
    <property type="molecule type" value="Genomic_DNA"/>
</dbReference>
<dbReference type="PANTHER" id="PTHR34154">
    <property type="entry name" value="ALKALI-SENSITIVE LINKAGE PROTEIN 1"/>
    <property type="match status" value="1"/>
</dbReference>
<protein>
    <submittedName>
        <fullName evidence="3">Glycoside hydrolase family 128 protein</fullName>
    </submittedName>
</protein>
<dbReference type="InParanoid" id="A0A067M4Q1"/>
<dbReference type="OrthoDB" id="5959761at2759"/>
<dbReference type="InterPro" id="IPR024655">
    <property type="entry name" value="Asl1_glyco_hydro_catalytic"/>
</dbReference>
<dbReference type="InterPro" id="IPR053183">
    <property type="entry name" value="ASL1"/>
</dbReference>
<feature type="domain" description="Asl1-like glycosyl hydrolase catalytic" evidence="2">
    <location>
        <begin position="36"/>
        <end position="262"/>
    </location>
</feature>
<evidence type="ECO:0000313" key="3">
    <source>
        <dbReference type="EMBL" id="KDQ10748.1"/>
    </source>
</evidence>
<name>A0A067M4Q1_BOTB1</name>
<feature type="signal peptide" evidence="1">
    <location>
        <begin position="1"/>
        <end position="26"/>
    </location>
</feature>
<keyword evidence="1" id="KW-0732">Signal</keyword>
<dbReference type="HOGENOM" id="CLU_040908_6_2_1"/>
<feature type="chain" id="PRO_5001640999" evidence="1">
    <location>
        <begin position="27"/>
        <end position="264"/>
    </location>
</feature>
<dbReference type="InterPro" id="IPR017853">
    <property type="entry name" value="GH"/>
</dbReference>
<dbReference type="STRING" id="930990.A0A067M4Q1"/>
<gene>
    <name evidence="3" type="ORF">BOTBODRAFT_177835</name>
</gene>
<reference evidence="4" key="1">
    <citation type="journal article" date="2014" name="Proc. Natl. Acad. Sci. U.S.A.">
        <title>Extensive sampling of basidiomycete genomes demonstrates inadequacy of the white-rot/brown-rot paradigm for wood decay fungi.</title>
        <authorList>
            <person name="Riley R."/>
            <person name="Salamov A.A."/>
            <person name="Brown D.W."/>
            <person name="Nagy L.G."/>
            <person name="Floudas D."/>
            <person name="Held B.W."/>
            <person name="Levasseur A."/>
            <person name="Lombard V."/>
            <person name="Morin E."/>
            <person name="Otillar R."/>
            <person name="Lindquist E.A."/>
            <person name="Sun H."/>
            <person name="LaButti K.M."/>
            <person name="Schmutz J."/>
            <person name="Jabbour D."/>
            <person name="Luo H."/>
            <person name="Baker S.E."/>
            <person name="Pisabarro A.G."/>
            <person name="Walton J.D."/>
            <person name="Blanchette R.A."/>
            <person name="Henrissat B."/>
            <person name="Martin F."/>
            <person name="Cullen D."/>
            <person name="Hibbett D.S."/>
            <person name="Grigoriev I.V."/>
        </authorList>
    </citation>
    <scope>NUCLEOTIDE SEQUENCE [LARGE SCALE GENOMIC DNA]</scope>
    <source>
        <strain evidence="4">FD-172 SS1</strain>
    </source>
</reference>
<dbReference type="SUPFAM" id="SSF51445">
    <property type="entry name" value="(Trans)glycosidases"/>
    <property type="match status" value="1"/>
</dbReference>
<dbReference type="GO" id="GO:0016787">
    <property type="term" value="F:hydrolase activity"/>
    <property type="evidence" value="ECO:0007669"/>
    <property type="project" value="UniProtKB-KW"/>
</dbReference>
<dbReference type="PANTHER" id="PTHR34154:SF3">
    <property type="entry name" value="ALKALI-SENSITIVE LINKAGE PROTEIN 1"/>
    <property type="match status" value="1"/>
</dbReference>
<dbReference type="Proteomes" id="UP000027195">
    <property type="component" value="Unassembled WGS sequence"/>
</dbReference>
<keyword evidence="3" id="KW-0378">Hydrolase</keyword>
<dbReference type="Gene3D" id="3.20.20.80">
    <property type="entry name" value="Glycosidases"/>
    <property type="match status" value="1"/>
</dbReference>
<keyword evidence="4" id="KW-1185">Reference proteome</keyword>